<dbReference type="InterPro" id="IPR043129">
    <property type="entry name" value="ATPase_NBD"/>
</dbReference>
<dbReference type="EMBL" id="PZQS01000003">
    <property type="protein sequence ID" value="PVD34336.1"/>
    <property type="molecule type" value="Genomic_DNA"/>
</dbReference>
<accession>A0A2T7PLM9</accession>
<gene>
    <name evidence="3" type="ORF">C0Q70_05607</name>
</gene>
<dbReference type="InterPro" id="IPR004000">
    <property type="entry name" value="Actin"/>
</dbReference>
<evidence type="ECO:0000256" key="1">
    <source>
        <dbReference type="ARBA" id="ARBA00003520"/>
    </source>
</evidence>
<evidence type="ECO:0000313" key="4">
    <source>
        <dbReference type="Proteomes" id="UP000245119"/>
    </source>
</evidence>
<keyword evidence="4" id="KW-1185">Reference proteome</keyword>
<proteinExistence type="inferred from homology"/>
<dbReference type="PANTHER" id="PTHR11937">
    <property type="entry name" value="ACTIN"/>
    <property type="match status" value="1"/>
</dbReference>
<evidence type="ECO:0008006" key="5">
    <source>
        <dbReference type="Google" id="ProtNLM"/>
    </source>
</evidence>
<dbReference type="Pfam" id="PF00022">
    <property type="entry name" value="Actin"/>
    <property type="match status" value="1"/>
</dbReference>
<evidence type="ECO:0000256" key="2">
    <source>
        <dbReference type="RuleBase" id="RU000487"/>
    </source>
</evidence>
<evidence type="ECO:0000313" key="3">
    <source>
        <dbReference type="EMBL" id="PVD34336.1"/>
    </source>
</evidence>
<dbReference type="SUPFAM" id="SSF53067">
    <property type="entry name" value="Actin-like ATPase domain"/>
    <property type="match status" value="2"/>
</dbReference>
<dbReference type="OrthoDB" id="337660at2759"/>
<reference evidence="3 4" key="1">
    <citation type="submission" date="2018-04" db="EMBL/GenBank/DDBJ databases">
        <title>The genome of golden apple snail Pomacea canaliculata provides insight into stress tolerance and invasive adaptation.</title>
        <authorList>
            <person name="Liu C."/>
            <person name="Liu B."/>
            <person name="Ren Y."/>
            <person name="Zhang Y."/>
            <person name="Wang H."/>
            <person name="Li S."/>
            <person name="Jiang F."/>
            <person name="Yin L."/>
            <person name="Zhang G."/>
            <person name="Qian W."/>
            <person name="Fan W."/>
        </authorList>
    </citation>
    <scope>NUCLEOTIDE SEQUENCE [LARGE SCALE GENOMIC DNA]</scope>
    <source>
        <strain evidence="3">SZHN2017</strain>
        <tissue evidence="3">Muscle</tissue>
    </source>
</reference>
<dbReference type="STRING" id="400727.A0A2T7PLM9"/>
<name>A0A2T7PLM9_POMCA</name>
<dbReference type="SMART" id="SM00268">
    <property type="entry name" value="ACTIN"/>
    <property type="match status" value="1"/>
</dbReference>
<sequence>MSTSSNAFSYDGVSAVAVVDIGSGRIRGGWAGEDAPRCELPNVWHAKPRENLNGAYSAEGLEPKAVYPVERGQVQDWDGLEALLQDVLDRVSQPQSPQPYPLLLSRPMFSARSEDLGFAQLVLEKFDAPSLCLARQPILALHGISQSSGVVLDCGEGLTQIVPIFEGFVIEHAVRRMHLAGQDVTLELQRALSMRQPNPVYVSIETAREIKEKYCFVDQRSTPKPDDSMSRSHTTSSGDVITVGAERWKCPEILFQPSLGGLEGGGLAQQLNTAIASCAVDVRGQLCDKIFMAGGTTLTPGICQRLVKELSALVPHKQVKVVASPGRHLCSWRGGSVLGSLSTFPNLCITKQEFQEEGERIFQKKFQ</sequence>
<comment type="caution">
    <text evidence="3">The sequence shown here is derived from an EMBL/GenBank/DDBJ whole genome shotgun (WGS) entry which is preliminary data.</text>
</comment>
<dbReference type="Gene3D" id="3.30.420.40">
    <property type="match status" value="2"/>
</dbReference>
<dbReference type="AlphaFoldDB" id="A0A2T7PLM9"/>
<dbReference type="Gene3D" id="3.90.640.10">
    <property type="entry name" value="Actin, Chain A, domain 4"/>
    <property type="match status" value="1"/>
</dbReference>
<protein>
    <recommendedName>
        <fullName evidence="5">Actin, cytoplasmic</fullName>
    </recommendedName>
</protein>
<dbReference type="Proteomes" id="UP000245119">
    <property type="component" value="Linkage Group LG3"/>
</dbReference>
<comment type="function">
    <text evidence="1">Actins are highly conserved proteins that are involved in various types of cell motility and are ubiquitously expressed in all eukaryotic cells.</text>
</comment>
<organism evidence="3 4">
    <name type="scientific">Pomacea canaliculata</name>
    <name type="common">Golden apple snail</name>
    <dbReference type="NCBI Taxonomy" id="400727"/>
    <lineage>
        <taxon>Eukaryota</taxon>
        <taxon>Metazoa</taxon>
        <taxon>Spiralia</taxon>
        <taxon>Lophotrochozoa</taxon>
        <taxon>Mollusca</taxon>
        <taxon>Gastropoda</taxon>
        <taxon>Caenogastropoda</taxon>
        <taxon>Architaenioglossa</taxon>
        <taxon>Ampullarioidea</taxon>
        <taxon>Ampullariidae</taxon>
        <taxon>Pomacea</taxon>
    </lineage>
</organism>
<dbReference type="PRINTS" id="PR00190">
    <property type="entry name" value="ACTIN"/>
</dbReference>
<comment type="similarity">
    <text evidence="2">Belongs to the actin family.</text>
</comment>